<gene>
    <name evidence="2" type="ORF">GO499_05130</name>
</gene>
<dbReference type="Proteomes" id="UP000464495">
    <property type="component" value="Chromosome"/>
</dbReference>
<evidence type="ECO:0008006" key="4">
    <source>
        <dbReference type="Google" id="ProtNLM"/>
    </source>
</evidence>
<evidence type="ECO:0000256" key="1">
    <source>
        <dbReference type="SAM" id="Phobius"/>
    </source>
</evidence>
<keyword evidence="3" id="KW-1185">Reference proteome</keyword>
<organism evidence="2 3">
    <name type="scientific">Algicella marina</name>
    <dbReference type="NCBI Taxonomy" id="2683284"/>
    <lineage>
        <taxon>Bacteria</taxon>
        <taxon>Pseudomonadati</taxon>
        <taxon>Pseudomonadota</taxon>
        <taxon>Alphaproteobacteria</taxon>
        <taxon>Rhodobacterales</taxon>
        <taxon>Paracoccaceae</taxon>
        <taxon>Algicella</taxon>
    </lineage>
</organism>
<protein>
    <recommendedName>
        <fullName evidence="4">DUF805 domain-containing protein</fullName>
    </recommendedName>
</protein>
<name>A0A6P1SZG6_9RHOB</name>
<evidence type="ECO:0000313" key="3">
    <source>
        <dbReference type="Proteomes" id="UP000464495"/>
    </source>
</evidence>
<sequence>MNNIGLPGLLVAAVMLAVLLLPYWKLWARAGHSGWWCVLMAVPVVNIVSLWVLAFKRWPAEDARFGGAGRVVR</sequence>
<keyword evidence="1" id="KW-1133">Transmembrane helix</keyword>
<keyword evidence="1" id="KW-0812">Transmembrane</keyword>
<dbReference type="EMBL" id="CP046620">
    <property type="protein sequence ID" value="QHQ34616.1"/>
    <property type="molecule type" value="Genomic_DNA"/>
</dbReference>
<dbReference type="KEGG" id="amaq:GO499_05130"/>
<feature type="transmembrane region" description="Helical" evidence="1">
    <location>
        <begin position="6"/>
        <end position="24"/>
    </location>
</feature>
<proteinExistence type="predicted"/>
<feature type="transmembrane region" description="Helical" evidence="1">
    <location>
        <begin position="36"/>
        <end position="55"/>
    </location>
</feature>
<reference evidence="2 3" key="1">
    <citation type="submission" date="2019-12" db="EMBL/GenBank/DDBJ databases">
        <title>Complete genome sequence of Algicella marina strain 9Alg 56(T) isolated from the red alga Tichocarpus crinitus.</title>
        <authorList>
            <person name="Kim S.-G."/>
            <person name="Nedashkovskaya O.I."/>
        </authorList>
    </citation>
    <scope>NUCLEOTIDE SEQUENCE [LARGE SCALE GENOMIC DNA]</scope>
    <source>
        <strain evidence="2 3">9Alg 56</strain>
    </source>
</reference>
<keyword evidence="1" id="KW-0472">Membrane</keyword>
<dbReference type="AlphaFoldDB" id="A0A6P1SZG6"/>
<evidence type="ECO:0000313" key="2">
    <source>
        <dbReference type="EMBL" id="QHQ34616.1"/>
    </source>
</evidence>
<accession>A0A6P1SZG6</accession>
<dbReference type="RefSeq" id="WP_161861185.1">
    <property type="nucleotide sequence ID" value="NZ_CP046620.1"/>
</dbReference>